<name>M1Q0X8_9ZZZZ</name>
<dbReference type="GO" id="GO:0005524">
    <property type="term" value="F:ATP binding"/>
    <property type="evidence" value="ECO:0007669"/>
    <property type="project" value="UniProtKB-KW"/>
</dbReference>
<keyword evidence="2" id="KW-0813">Transport</keyword>
<organism evidence="7">
    <name type="scientific">uncultured organism</name>
    <dbReference type="NCBI Taxonomy" id="155900"/>
    <lineage>
        <taxon>unclassified sequences</taxon>
        <taxon>environmental samples</taxon>
    </lineage>
</organism>
<dbReference type="InterPro" id="IPR052156">
    <property type="entry name" value="BCAA_Transport_ATP-bd_LivF"/>
</dbReference>
<keyword evidence="3" id="KW-0547">Nucleotide-binding</keyword>
<dbReference type="InterPro" id="IPR027417">
    <property type="entry name" value="P-loop_NTPase"/>
</dbReference>
<dbReference type="InterPro" id="IPR003439">
    <property type="entry name" value="ABC_transporter-like_ATP-bd"/>
</dbReference>
<dbReference type="PROSITE" id="PS50893">
    <property type="entry name" value="ABC_TRANSPORTER_2"/>
    <property type="match status" value="1"/>
</dbReference>
<dbReference type="InterPro" id="IPR003593">
    <property type="entry name" value="AAA+_ATPase"/>
</dbReference>
<gene>
    <name evidence="7" type="ORF">FLSS-4_0006</name>
</gene>
<dbReference type="PANTHER" id="PTHR43820">
    <property type="entry name" value="HIGH-AFFINITY BRANCHED-CHAIN AMINO ACID TRANSPORT ATP-BINDING PROTEIN LIVF"/>
    <property type="match status" value="1"/>
</dbReference>
<protein>
    <submittedName>
        <fullName evidence="7">ATP-binding protein of branched-chain amino acid ABC transporter</fullName>
    </submittedName>
</protein>
<accession>M1Q0X8</accession>
<dbReference type="PANTHER" id="PTHR43820:SF4">
    <property type="entry name" value="HIGH-AFFINITY BRANCHED-CHAIN AMINO ACID TRANSPORT ATP-BINDING PROTEIN LIVF"/>
    <property type="match status" value="1"/>
</dbReference>
<evidence type="ECO:0000256" key="3">
    <source>
        <dbReference type="ARBA" id="ARBA00022741"/>
    </source>
</evidence>
<dbReference type="GO" id="GO:0015807">
    <property type="term" value="P:L-amino acid transport"/>
    <property type="evidence" value="ECO:0007669"/>
    <property type="project" value="TreeGrafter"/>
</dbReference>
<reference evidence="7" key="1">
    <citation type="journal article" date="2013" name="Syst. Appl. Microbiol.">
        <title>New insights into the archaeal diversity of a hypersaline microbial mat obtained by a metagenomic approach.</title>
        <authorList>
            <person name="Lopez-Lopez A."/>
            <person name="Richter M."/>
            <person name="Pena A."/>
            <person name="Tamames J."/>
            <person name="Rossello-Mora R."/>
        </authorList>
    </citation>
    <scope>NUCLEOTIDE SEQUENCE</scope>
</reference>
<evidence type="ECO:0000313" key="7">
    <source>
        <dbReference type="EMBL" id="AGF92887.1"/>
    </source>
</evidence>
<dbReference type="Pfam" id="PF00005">
    <property type="entry name" value="ABC_tran"/>
    <property type="match status" value="1"/>
</dbReference>
<dbReference type="CDD" id="cd03224">
    <property type="entry name" value="ABC_TM1139_LivF_branched"/>
    <property type="match status" value="1"/>
</dbReference>
<keyword evidence="5" id="KW-0029">Amino-acid transport</keyword>
<dbReference type="InterPro" id="IPR017871">
    <property type="entry name" value="ABC_transporter-like_CS"/>
</dbReference>
<feature type="domain" description="ABC transporter" evidence="6">
    <location>
        <begin position="1"/>
        <end position="226"/>
    </location>
</feature>
<proteinExistence type="inferred from homology"/>
<evidence type="ECO:0000256" key="2">
    <source>
        <dbReference type="ARBA" id="ARBA00022448"/>
    </source>
</evidence>
<sequence length="226" mass="25183">MHSGYGEIEIIHGISMEVREEEVVSIIGPNGSGKSTLMKTIFGLLTPTEGSVYWNEEDISDLKPNQIVRKQMSYVPQTSNIFQSLTVTENLNMGAFIREDDYSDRIREIFEIFPQLEGYKNQYAGKLSGGEQQMVAMGRALMLEPTILLLDEPSAGLAPNLVDMILERVEEINRTGVALLIVEQNAKDALEISDRGYVLAMGRKEYEDTAQGLLENEEVGELYLGG</sequence>
<evidence type="ECO:0000259" key="6">
    <source>
        <dbReference type="PROSITE" id="PS50893"/>
    </source>
</evidence>
<dbReference type="SMART" id="SM00382">
    <property type="entry name" value="AAA"/>
    <property type="match status" value="1"/>
</dbReference>
<dbReference type="SUPFAM" id="SSF52540">
    <property type="entry name" value="P-loop containing nucleoside triphosphate hydrolases"/>
    <property type="match status" value="1"/>
</dbReference>
<dbReference type="GO" id="GO:0016887">
    <property type="term" value="F:ATP hydrolysis activity"/>
    <property type="evidence" value="ECO:0007669"/>
    <property type="project" value="InterPro"/>
</dbReference>
<keyword evidence="4 7" id="KW-0067">ATP-binding</keyword>
<evidence type="ECO:0000256" key="5">
    <source>
        <dbReference type="ARBA" id="ARBA00022970"/>
    </source>
</evidence>
<comment type="similarity">
    <text evidence="1">Belongs to the ABC transporter superfamily.</text>
</comment>
<evidence type="ECO:0000256" key="1">
    <source>
        <dbReference type="ARBA" id="ARBA00005417"/>
    </source>
</evidence>
<dbReference type="Gene3D" id="3.40.50.300">
    <property type="entry name" value="P-loop containing nucleotide triphosphate hydrolases"/>
    <property type="match status" value="1"/>
</dbReference>
<dbReference type="AlphaFoldDB" id="M1Q0X8"/>
<dbReference type="GO" id="GO:0015658">
    <property type="term" value="F:branched-chain amino acid transmembrane transporter activity"/>
    <property type="evidence" value="ECO:0007669"/>
    <property type="project" value="TreeGrafter"/>
</dbReference>
<evidence type="ECO:0000256" key="4">
    <source>
        <dbReference type="ARBA" id="ARBA00022840"/>
    </source>
</evidence>
<dbReference type="PROSITE" id="PS00211">
    <property type="entry name" value="ABC_TRANSPORTER_1"/>
    <property type="match status" value="1"/>
</dbReference>
<dbReference type="EMBL" id="JX684076">
    <property type="protein sequence ID" value="AGF92887.1"/>
    <property type="molecule type" value="Genomic_DNA"/>
</dbReference>